<evidence type="ECO:0000256" key="1">
    <source>
        <dbReference type="ARBA" id="ARBA00022676"/>
    </source>
</evidence>
<evidence type="ECO:0000313" key="3">
    <source>
        <dbReference type="EMBL" id="OIN56520.1"/>
    </source>
</evidence>
<dbReference type="AlphaFoldDB" id="A0A1S2VDN8"/>
<dbReference type="InterPro" id="IPR051199">
    <property type="entry name" value="LPS_LOS_Heptosyltrfase"/>
</dbReference>
<keyword evidence="4" id="KW-1185">Reference proteome</keyword>
<gene>
    <name evidence="3" type="ORF">BLX24_24705</name>
</gene>
<keyword evidence="1" id="KW-0328">Glycosyltransferase</keyword>
<comment type="caution">
    <text evidence="3">The sequence shown here is derived from an EMBL/GenBank/DDBJ whole genome shotgun (WGS) entry which is preliminary data.</text>
</comment>
<sequence length="364" mass="41144">MRGSRLLHNIDRYIGIPALFILQLLKKNTKTIPQLNRIAILRTAAIGDTVLLSAMIQDLKDLYPSAEIVFFAGPSNHGVVSLLPGINNIMFIPVTKVIESIKTLRKSGNFDLVIDTGQWPRLDAIYSFCIKSRYRIGFNTENQFKHYLFNTSVKHSNEIHEVENFRNLLTPLNNIYRNRIRLISEKSVKVDVFLEQYKKYVIFHLWSGGSKAYLKEWPTERWADLAHKLYNKHNLPIIITGSDKDFQATKSFITECRSEIPIHNLCGKFSLTETVYLISKASLLISVNTGVMHIGSALDIPVIDLHGPTTALRWGALNAKSKSIEAKGEGCGYINLGFESNHTETNCMANITVEEVYNCANSLL</sequence>
<evidence type="ECO:0000313" key="4">
    <source>
        <dbReference type="Proteomes" id="UP000181790"/>
    </source>
</evidence>
<dbReference type="Proteomes" id="UP000181790">
    <property type="component" value="Unassembled WGS sequence"/>
</dbReference>
<accession>A0A1S2VDN8</accession>
<name>A0A1S2VDN8_9BACT</name>
<evidence type="ECO:0008006" key="5">
    <source>
        <dbReference type="Google" id="ProtNLM"/>
    </source>
</evidence>
<dbReference type="GO" id="GO:0005829">
    <property type="term" value="C:cytosol"/>
    <property type="evidence" value="ECO:0007669"/>
    <property type="project" value="TreeGrafter"/>
</dbReference>
<keyword evidence="2" id="KW-0808">Transferase</keyword>
<dbReference type="CDD" id="cd03789">
    <property type="entry name" value="GT9_LPS_heptosyltransferase"/>
    <property type="match status" value="1"/>
</dbReference>
<dbReference type="SUPFAM" id="SSF53756">
    <property type="entry name" value="UDP-Glycosyltransferase/glycogen phosphorylase"/>
    <property type="match status" value="1"/>
</dbReference>
<dbReference type="PANTHER" id="PTHR30160">
    <property type="entry name" value="TETRAACYLDISACCHARIDE 4'-KINASE-RELATED"/>
    <property type="match status" value="1"/>
</dbReference>
<dbReference type="GO" id="GO:0008713">
    <property type="term" value="F:ADP-heptose-lipopolysaccharide heptosyltransferase activity"/>
    <property type="evidence" value="ECO:0007669"/>
    <property type="project" value="TreeGrafter"/>
</dbReference>
<protein>
    <recommendedName>
        <fullName evidence="5">Glycosyltransferase family 9 protein</fullName>
    </recommendedName>
</protein>
<organism evidence="3 4">
    <name type="scientific">Arsenicibacter rosenii</name>
    <dbReference type="NCBI Taxonomy" id="1750698"/>
    <lineage>
        <taxon>Bacteria</taxon>
        <taxon>Pseudomonadati</taxon>
        <taxon>Bacteroidota</taxon>
        <taxon>Cytophagia</taxon>
        <taxon>Cytophagales</taxon>
        <taxon>Spirosomataceae</taxon>
        <taxon>Arsenicibacter</taxon>
    </lineage>
</organism>
<dbReference type="GO" id="GO:0009244">
    <property type="term" value="P:lipopolysaccharide core region biosynthetic process"/>
    <property type="evidence" value="ECO:0007669"/>
    <property type="project" value="TreeGrafter"/>
</dbReference>
<dbReference type="InterPro" id="IPR002201">
    <property type="entry name" value="Glyco_trans_9"/>
</dbReference>
<dbReference type="RefSeq" id="WP_071505905.1">
    <property type="nucleotide sequence ID" value="NZ_MORL01000022.1"/>
</dbReference>
<reference evidence="3 4" key="1">
    <citation type="submission" date="2016-10" db="EMBL/GenBank/DDBJ databases">
        <title>Arsenicibacter rosenii gen. nov., sp. nov., an efficient arsenic-methylating bacterium isolated from an arsenic-contaminated paddy soil.</title>
        <authorList>
            <person name="Huang K."/>
        </authorList>
    </citation>
    <scope>NUCLEOTIDE SEQUENCE [LARGE SCALE GENOMIC DNA]</scope>
    <source>
        <strain evidence="3 4">SM-1</strain>
    </source>
</reference>
<evidence type="ECO:0000256" key="2">
    <source>
        <dbReference type="ARBA" id="ARBA00022679"/>
    </source>
</evidence>
<dbReference type="PANTHER" id="PTHR30160:SF7">
    <property type="entry name" value="ADP-HEPTOSE--LPS HEPTOSYLTRANSFERASE 2"/>
    <property type="match status" value="1"/>
</dbReference>
<dbReference type="OrthoDB" id="9797795at2"/>
<proteinExistence type="predicted"/>
<dbReference type="Pfam" id="PF01075">
    <property type="entry name" value="Glyco_transf_9"/>
    <property type="match status" value="1"/>
</dbReference>
<dbReference type="Gene3D" id="3.40.50.2000">
    <property type="entry name" value="Glycogen Phosphorylase B"/>
    <property type="match status" value="2"/>
</dbReference>
<dbReference type="EMBL" id="MORL01000022">
    <property type="protein sequence ID" value="OIN56520.1"/>
    <property type="molecule type" value="Genomic_DNA"/>
</dbReference>